<comment type="caution">
    <text evidence="2">The sequence shown here is derived from an EMBL/GenBank/DDBJ whole genome shotgun (WGS) entry which is preliminary data.</text>
</comment>
<reference evidence="2" key="1">
    <citation type="submission" date="2020-12" db="EMBL/GenBank/DDBJ databases">
        <title>Pontibaca salina gen. nov., sp. nov., isolated from marine sediment.</title>
        <authorList>
            <person name="Bo J."/>
            <person name="Wang S."/>
            <person name="Song X."/>
            <person name="Du Z."/>
        </authorList>
    </citation>
    <scope>NUCLEOTIDE SEQUENCE</scope>
    <source>
        <strain evidence="2">S1109L</strain>
    </source>
</reference>
<sequence length="135" mass="15362">MTQDIRKLVQRFYEIVNGASGDFSEIFAKDFHLGIMKGFPYGGEHIGLAAVNKFFEDLGSHFEFWAVDTDRFIEVDSTTMIVTGKYRSKASATDKSFEMETIHLWTAKSGVLTTYKHYCDTAIISEAMNHNVPQY</sequence>
<dbReference type="SUPFAM" id="SSF54427">
    <property type="entry name" value="NTF2-like"/>
    <property type="match status" value="1"/>
</dbReference>
<evidence type="ECO:0000259" key="1">
    <source>
        <dbReference type="Pfam" id="PF12680"/>
    </source>
</evidence>
<dbReference type="AlphaFoldDB" id="A0A934HQP4"/>
<proteinExistence type="predicted"/>
<evidence type="ECO:0000313" key="3">
    <source>
        <dbReference type="Proteomes" id="UP000613255"/>
    </source>
</evidence>
<dbReference type="Proteomes" id="UP000613255">
    <property type="component" value="Unassembled WGS sequence"/>
</dbReference>
<dbReference type="RefSeq" id="WP_198685986.1">
    <property type="nucleotide sequence ID" value="NZ_JAEIJD010000006.1"/>
</dbReference>
<protein>
    <recommendedName>
        <fullName evidence="1">SnoaL-like domain-containing protein</fullName>
    </recommendedName>
</protein>
<dbReference type="EMBL" id="JAEIJD010000006">
    <property type="protein sequence ID" value="MBI6629957.1"/>
    <property type="molecule type" value="Genomic_DNA"/>
</dbReference>
<dbReference type="PANTHER" id="PTHR41252:SF1">
    <property type="entry name" value="BLR2505 PROTEIN"/>
    <property type="match status" value="1"/>
</dbReference>
<keyword evidence="3" id="KW-1185">Reference proteome</keyword>
<dbReference type="InterPro" id="IPR032710">
    <property type="entry name" value="NTF2-like_dom_sf"/>
</dbReference>
<feature type="domain" description="SnoaL-like" evidence="1">
    <location>
        <begin position="9"/>
        <end position="110"/>
    </location>
</feature>
<accession>A0A934HQP4</accession>
<dbReference type="InterPro" id="IPR037401">
    <property type="entry name" value="SnoaL-like"/>
</dbReference>
<name>A0A934HQP4_9RHOB</name>
<dbReference type="PANTHER" id="PTHR41252">
    <property type="entry name" value="BLR2505 PROTEIN"/>
    <property type="match status" value="1"/>
</dbReference>
<dbReference type="Gene3D" id="3.10.450.50">
    <property type="match status" value="1"/>
</dbReference>
<dbReference type="Pfam" id="PF12680">
    <property type="entry name" value="SnoaL_2"/>
    <property type="match status" value="1"/>
</dbReference>
<organism evidence="2 3">
    <name type="scientific">Pontibaca salina</name>
    <dbReference type="NCBI Taxonomy" id="2795731"/>
    <lineage>
        <taxon>Bacteria</taxon>
        <taxon>Pseudomonadati</taxon>
        <taxon>Pseudomonadota</taxon>
        <taxon>Alphaproteobacteria</taxon>
        <taxon>Rhodobacterales</taxon>
        <taxon>Roseobacteraceae</taxon>
        <taxon>Pontibaca</taxon>
    </lineage>
</organism>
<evidence type="ECO:0000313" key="2">
    <source>
        <dbReference type="EMBL" id="MBI6629957.1"/>
    </source>
</evidence>
<gene>
    <name evidence="2" type="ORF">JAO82_08680</name>
</gene>